<accession>A0A9P7D235</accession>
<evidence type="ECO:0000313" key="2">
    <source>
        <dbReference type="Proteomes" id="UP000714275"/>
    </source>
</evidence>
<keyword evidence="2" id="KW-1185">Reference proteome</keyword>
<gene>
    <name evidence="1" type="ORF">EV702DRAFT_1115445</name>
</gene>
<name>A0A9P7D235_9AGAM</name>
<dbReference type="Proteomes" id="UP000714275">
    <property type="component" value="Unassembled WGS sequence"/>
</dbReference>
<sequence>MLPLRTYRTTWRINPLRAFIITMQTAQNDLFRNRCWPFTTTHSIKVLCFDRQLDLTFASRYCRAEKGFDEVAPPQQIRIRMTGFAECIPRLTYLDQYTARNSLDRECEWQDRCKSSDVSGGLSMDAPSKVGHVYRLWWRSPAHAHGSVCREIFICLPQNPLPLKWSRGLIGSATFPRRSLHLFASSSNICAGAKPLDPSGESSATSMDINISDSLRSIPAMLFVLLFPLCRTLP</sequence>
<dbReference type="EMBL" id="JABBWD010000032">
    <property type="protein sequence ID" value="KAG1775636.1"/>
    <property type="molecule type" value="Genomic_DNA"/>
</dbReference>
<comment type="caution">
    <text evidence="1">The sequence shown here is derived from an EMBL/GenBank/DDBJ whole genome shotgun (WGS) entry which is preliminary data.</text>
</comment>
<organism evidence="1 2">
    <name type="scientific">Suillus placidus</name>
    <dbReference type="NCBI Taxonomy" id="48579"/>
    <lineage>
        <taxon>Eukaryota</taxon>
        <taxon>Fungi</taxon>
        <taxon>Dikarya</taxon>
        <taxon>Basidiomycota</taxon>
        <taxon>Agaricomycotina</taxon>
        <taxon>Agaricomycetes</taxon>
        <taxon>Agaricomycetidae</taxon>
        <taxon>Boletales</taxon>
        <taxon>Suillineae</taxon>
        <taxon>Suillaceae</taxon>
        <taxon>Suillus</taxon>
    </lineage>
</organism>
<dbReference type="AlphaFoldDB" id="A0A9P7D235"/>
<protein>
    <submittedName>
        <fullName evidence="1">Uncharacterized protein</fullName>
    </submittedName>
</protein>
<evidence type="ECO:0000313" key="1">
    <source>
        <dbReference type="EMBL" id="KAG1775636.1"/>
    </source>
</evidence>
<proteinExistence type="predicted"/>
<feature type="non-terminal residue" evidence="1">
    <location>
        <position position="1"/>
    </location>
</feature>
<reference evidence="1" key="1">
    <citation type="journal article" date="2020" name="New Phytol.">
        <title>Comparative genomics reveals dynamic genome evolution in host specialist ectomycorrhizal fungi.</title>
        <authorList>
            <person name="Lofgren L.A."/>
            <person name="Nguyen N.H."/>
            <person name="Vilgalys R."/>
            <person name="Ruytinx J."/>
            <person name="Liao H.L."/>
            <person name="Branco S."/>
            <person name="Kuo A."/>
            <person name="LaButti K."/>
            <person name="Lipzen A."/>
            <person name="Andreopoulos W."/>
            <person name="Pangilinan J."/>
            <person name="Riley R."/>
            <person name="Hundley H."/>
            <person name="Na H."/>
            <person name="Barry K."/>
            <person name="Grigoriev I.V."/>
            <person name="Stajich J.E."/>
            <person name="Kennedy P.G."/>
        </authorList>
    </citation>
    <scope>NUCLEOTIDE SEQUENCE</scope>
    <source>
        <strain evidence="1">DOB743</strain>
    </source>
</reference>